<feature type="compositionally biased region" description="Basic residues" evidence="1">
    <location>
        <begin position="18"/>
        <end position="28"/>
    </location>
</feature>
<feature type="compositionally biased region" description="Acidic residues" evidence="1">
    <location>
        <begin position="136"/>
        <end position="157"/>
    </location>
</feature>
<dbReference type="PANTHER" id="PTHR45691:SF6">
    <property type="entry name" value="PROTEIN DIAPHANOUS"/>
    <property type="match status" value="1"/>
</dbReference>
<gene>
    <name evidence="3" type="ORF">DM02DRAFT_613706</name>
</gene>
<dbReference type="AlphaFoldDB" id="A0A2V1DTQ9"/>
<sequence>MPLVIALPHNRPVEPRRSLSHRPARHRAASSSSRIPPPSASSSRTSSHQSASSSRISRQSNSSSRISRQSASSHISRQSASPTVSISPERPESGDTNVEISFRRNITINHSTGSENYHHYSDEEDSSGVQVSSGSQDDEYTDTDEDEDEDEEWDYIDEIGPSDSASRPRVKHHAIPPPAVSAPRPHTTRRKSSRHAPPVSDPPSRSRSRHTLDREPRSRRRRPQSDHSDELEGHDDYPGYAARPGQPPHHPSAQWGHVPQAPPSGYAPSMMSDPRYNPFQGGAPPAPGQLVPFGSPDPYGYNQNPFAPGGQNPFAHAQGPGGNPAGYFDGHAPPPPHGGHGHRNNRSNRNSMPPPPQNGEMMPYNYSNGGGYYPPYGMPPYGMPGMPPPGMYPPYQVHNTSPPPQHPHSKRGTPHLPPDPGMDMGPPGPPPPPPSVPPQPVVAMPPPPPPQPEPPKEDHAVLSKLEQLLLAKDQADEKKAEDAKFSRLEQLLIEQQKARMEKDAAKKKALEEAQIAAAEAKKKGDEDKLAKLEELILAQKDEQLKREAAVEAQRAADKAEHDAKVAKEAAEKKAQAEAAAQLLEAAKKAREEAEAKAAKDAEEAKAAHEKALAEAKAAAEELEKAKKAAEEEAAKLKPSDAPKPPIKFKDAVGRKFSFPWHLCKTWKGMEELIKQAFLHVDVIGPHVHEGHYDLVGPDGEIILPQVWETMVQPDWAITMHMWPMPEPPPPPKEPEPLPMPPDMMYGPPPTKVGKGGKGVKAKDRSKRMSMPEHVVQVPPPPPVIPGAPPPPPNVQPLPPGPMTPGVINMTPSTSSSKPRQKQVPGGFMRWMVAGSNGRSQSVKRRKPPA</sequence>
<evidence type="ECO:0000256" key="1">
    <source>
        <dbReference type="SAM" id="MobiDB-lite"/>
    </source>
</evidence>
<feature type="compositionally biased region" description="Low complexity" evidence="1">
    <location>
        <begin position="29"/>
        <end position="81"/>
    </location>
</feature>
<dbReference type="GO" id="GO:0030041">
    <property type="term" value="P:actin filament polymerization"/>
    <property type="evidence" value="ECO:0007669"/>
    <property type="project" value="TreeGrafter"/>
</dbReference>
<feature type="compositionally biased region" description="Pro residues" evidence="1">
    <location>
        <begin position="415"/>
        <end position="453"/>
    </location>
</feature>
<evidence type="ECO:0000313" key="4">
    <source>
        <dbReference type="Proteomes" id="UP000244855"/>
    </source>
</evidence>
<protein>
    <recommendedName>
        <fullName evidence="2">Ubiquitin-like domain-containing protein</fullName>
    </recommendedName>
</protein>
<organism evidence="3 4">
    <name type="scientific">Periconia macrospinosa</name>
    <dbReference type="NCBI Taxonomy" id="97972"/>
    <lineage>
        <taxon>Eukaryota</taxon>
        <taxon>Fungi</taxon>
        <taxon>Dikarya</taxon>
        <taxon>Ascomycota</taxon>
        <taxon>Pezizomycotina</taxon>
        <taxon>Dothideomycetes</taxon>
        <taxon>Pleosporomycetidae</taxon>
        <taxon>Pleosporales</taxon>
        <taxon>Massarineae</taxon>
        <taxon>Periconiaceae</taxon>
        <taxon>Periconia</taxon>
    </lineage>
</organism>
<feature type="domain" description="Ubiquitin-like" evidence="2">
    <location>
        <begin position="643"/>
        <end position="725"/>
    </location>
</feature>
<feature type="compositionally biased region" description="Pro residues" evidence="1">
    <location>
        <begin position="777"/>
        <end position="802"/>
    </location>
</feature>
<reference evidence="3 4" key="1">
    <citation type="journal article" date="2018" name="Sci. Rep.">
        <title>Comparative genomics provides insights into the lifestyle and reveals functional heterogeneity of dark septate endophytic fungi.</title>
        <authorList>
            <person name="Knapp D.G."/>
            <person name="Nemeth J.B."/>
            <person name="Barry K."/>
            <person name="Hainaut M."/>
            <person name="Henrissat B."/>
            <person name="Johnson J."/>
            <person name="Kuo A."/>
            <person name="Lim J.H.P."/>
            <person name="Lipzen A."/>
            <person name="Nolan M."/>
            <person name="Ohm R.A."/>
            <person name="Tamas L."/>
            <person name="Grigoriev I.V."/>
            <person name="Spatafora J.W."/>
            <person name="Nagy L.G."/>
            <person name="Kovacs G.M."/>
        </authorList>
    </citation>
    <scope>NUCLEOTIDE SEQUENCE [LARGE SCALE GENOMIC DNA]</scope>
    <source>
        <strain evidence="3 4">DSE2036</strain>
    </source>
</reference>
<feature type="compositionally biased region" description="Low complexity" evidence="1">
    <location>
        <begin position="361"/>
        <end position="375"/>
    </location>
</feature>
<dbReference type="InterPro" id="IPR051412">
    <property type="entry name" value="Formin_Homology_Diaphanous_sf"/>
</dbReference>
<keyword evidence="4" id="KW-1185">Reference proteome</keyword>
<dbReference type="PANTHER" id="PTHR45691">
    <property type="entry name" value="PROTEIN DIAPHANOUS"/>
    <property type="match status" value="1"/>
</dbReference>
<dbReference type="InterPro" id="IPR054464">
    <property type="entry name" value="ULD_fung"/>
</dbReference>
<name>A0A2V1DTQ9_9PLEO</name>
<feature type="region of interest" description="Disordered" evidence="1">
    <location>
        <begin position="1"/>
        <end position="460"/>
    </location>
</feature>
<dbReference type="Proteomes" id="UP000244855">
    <property type="component" value="Unassembled WGS sequence"/>
</dbReference>
<dbReference type="OrthoDB" id="3045089at2759"/>
<feature type="compositionally biased region" description="Basic residues" evidence="1">
    <location>
        <begin position="757"/>
        <end position="767"/>
    </location>
</feature>
<dbReference type="EMBL" id="KZ805359">
    <property type="protein sequence ID" value="PVI01302.1"/>
    <property type="molecule type" value="Genomic_DNA"/>
</dbReference>
<dbReference type="STRING" id="97972.A0A2V1DTQ9"/>
<evidence type="ECO:0000259" key="2">
    <source>
        <dbReference type="Pfam" id="PF22893"/>
    </source>
</evidence>
<feature type="region of interest" description="Disordered" evidence="1">
    <location>
        <begin position="548"/>
        <end position="571"/>
    </location>
</feature>
<feature type="compositionally biased region" description="Pro residues" evidence="1">
    <location>
        <begin position="376"/>
        <end position="392"/>
    </location>
</feature>
<proteinExistence type="predicted"/>
<evidence type="ECO:0000313" key="3">
    <source>
        <dbReference type="EMBL" id="PVI01302.1"/>
    </source>
</evidence>
<dbReference type="GO" id="GO:0005884">
    <property type="term" value="C:actin filament"/>
    <property type="evidence" value="ECO:0007669"/>
    <property type="project" value="TreeGrafter"/>
</dbReference>
<accession>A0A2V1DTQ9</accession>
<feature type="compositionally biased region" description="Basic and acidic residues" evidence="1">
    <location>
        <begin position="223"/>
        <end position="237"/>
    </location>
</feature>
<feature type="compositionally biased region" description="Polar residues" evidence="1">
    <location>
        <begin position="94"/>
        <end position="115"/>
    </location>
</feature>
<dbReference type="Pfam" id="PF22893">
    <property type="entry name" value="ULD_2"/>
    <property type="match status" value="1"/>
</dbReference>
<feature type="region of interest" description="Disordered" evidence="1">
    <location>
        <begin position="747"/>
        <end position="849"/>
    </location>
</feature>
<feature type="region of interest" description="Disordered" evidence="1">
    <location>
        <begin position="594"/>
        <end position="618"/>
    </location>
</feature>